<dbReference type="InterPro" id="IPR000406">
    <property type="entry name" value="Rho_GDI"/>
</dbReference>
<evidence type="ECO:0000313" key="5">
    <source>
        <dbReference type="Ensembl" id="ENSCSEP00000028933.1"/>
    </source>
</evidence>
<dbReference type="GO" id="GO:0007266">
    <property type="term" value="P:Rho protein signal transduction"/>
    <property type="evidence" value="ECO:0007669"/>
    <property type="project" value="InterPro"/>
</dbReference>
<dbReference type="GO" id="GO:0005096">
    <property type="term" value="F:GTPase activator activity"/>
    <property type="evidence" value="ECO:0007669"/>
    <property type="project" value="UniProtKB-KW"/>
</dbReference>
<evidence type="ECO:0000256" key="2">
    <source>
        <dbReference type="ARBA" id="ARBA00009758"/>
    </source>
</evidence>
<dbReference type="PANTHER" id="PTHR10980">
    <property type="entry name" value="RHO GDP-DISSOCIATION INHIBITOR"/>
    <property type="match status" value="1"/>
</dbReference>
<evidence type="ECO:0000256" key="1">
    <source>
        <dbReference type="ARBA" id="ARBA00004496"/>
    </source>
</evidence>
<accession>A0A3P8WNA8</accession>
<keyword evidence="4" id="KW-0963">Cytoplasm</keyword>
<evidence type="ECO:0000256" key="3">
    <source>
        <dbReference type="ARBA" id="ARBA00022468"/>
    </source>
</evidence>
<dbReference type="InParanoid" id="A0A3P8WNA8"/>
<dbReference type="Ensembl" id="ENSCSET00000029328.1">
    <property type="protein sequence ID" value="ENSCSEP00000028933.1"/>
    <property type="gene ID" value="ENSCSEG00000018530.1"/>
</dbReference>
<dbReference type="Gene3D" id="2.70.50.30">
    <property type="entry name" value="Coagulation Factor XIII, subunit A, domain 1"/>
    <property type="match status" value="1"/>
</dbReference>
<keyword evidence="6" id="KW-1185">Reference proteome</keyword>
<comment type="similarity">
    <text evidence="2">Belongs to the Rho GDI family.</text>
</comment>
<dbReference type="InterPro" id="IPR014756">
    <property type="entry name" value="Ig_E-set"/>
</dbReference>
<dbReference type="PANTHER" id="PTHR10980:SF8">
    <property type="entry name" value="RHO GDP-DISSOCIATION INHIBITOR 3"/>
    <property type="match status" value="1"/>
</dbReference>
<keyword evidence="3" id="KW-0343">GTPase activation</keyword>
<sequence length="218" mass="24793">MLGLDACEFGGQVLELLWLTMCYRGLLTGKEDLGNSEEEEDERHLNYNHPPLKTLQEIREMDKEDKSLTKYKQTLLGTGPVTEDPSQPNVCVTRMTLLCDQAPGNLSMDLTGDLSTLKSKSFTLQEGAEYRLKIHFKVGQPGGQTDGVNDLYSGRIETSPDDYCDHWVLLYVKRQDMLSQPTLKSHHNIQQRPSSWLMSLLRRCCFFRAPLRINAVVV</sequence>
<dbReference type="STRING" id="244447.ENSCSEP00000028933"/>
<name>A0A3P8WNA8_CYNSE</name>
<organism evidence="5 6">
    <name type="scientific">Cynoglossus semilaevis</name>
    <name type="common">Tongue sole</name>
    <dbReference type="NCBI Taxonomy" id="244447"/>
    <lineage>
        <taxon>Eukaryota</taxon>
        <taxon>Metazoa</taxon>
        <taxon>Chordata</taxon>
        <taxon>Craniata</taxon>
        <taxon>Vertebrata</taxon>
        <taxon>Euteleostomi</taxon>
        <taxon>Actinopterygii</taxon>
        <taxon>Neopterygii</taxon>
        <taxon>Teleostei</taxon>
        <taxon>Neoteleostei</taxon>
        <taxon>Acanthomorphata</taxon>
        <taxon>Carangaria</taxon>
        <taxon>Pleuronectiformes</taxon>
        <taxon>Pleuronectoidei</taxon>
        <taxon>Cynoglossidae</taxon>
        <taxon>Cynoglossinae</taxon>
        <taxon>Cynoglossus</taxon>
    </lineage>
</organism>
<dbReference type="Proteomes" id="UP000265120">
    <property type="component" value="Chromosome 17"/>
</dbReference>
<evidence type="ECO:0000256" key="4">
    <source>
        <dbReference type="ARBA" id="ARBA00022490"/>
    </source>
</evidence>
<dbReference type="GeneTree" id="ENSGT00390000006233"/>
<dbReference type="GO" id="GO:0016020">
    <property type="term" value="C:membrane"/>
    <property type="evidence" value="ECO:0007669"/>
    <property type="project" value="TreeGrafter"/>
</dbReference>
<dbReference type="Pfam" id="PF02115">
    <property type="entry name" value="Rho_GDI"/>
    <property type="match status" value="1"/>
</dbReference>
<evidence type="ECO:0000313" key="6">
    <source>
        <dbReference type="Proteomes" id="UP000265120"/>
    </source>
</evidence>
<protein>
    <submittedName>
        <fullName evidence="5">Rho GDP dissociation inhibitor (GDI) gamma</fullName>
    </submittedName>
</protein>
<dbReference type="FunFam" id="2.70.50.30:FF:000004">
    <property type="entry name" value="Rho GDP-dissociation inhibitor 1"/>
    <property type="match status" value="1"/>
</dbReference>
<dbReference type="GO" id="GO:0007399">
    <property type="term" value="P:nervous system development"/>
    <property type="evidence" value="ECO:0007669"/>
    <property type="project" value="UniProtKB-ARBA"/>
</dbReference>
<proteinExistence type="inferred from homology"/>
<dbReference type="GO" id="GO:0005094">
    <property type="term" value="F:Rho GDP-dissociation inhibitor activity"/>
    <property type="evidence" value="ECO:0007669"/>
    <property type="project" value="InterPro"/>
</dbReference>
<reference evidence="5 6" key="1">
    <citation type="journal article" date="2014" name="Nat. Genet.">
        <title>Whole-genome sequence of a flatfish provides insights into ZW sex chromosome evolution and adaptation to a benthic lifestyle.</title>
        <authorList>
            <person name="Chen S."/>
            <person name="Zhang G."/>
            <person name="Shao C."/>
            <person name="Huang Q."/>
            <person name="Liu G."/>
            <person name="Zhang P."/>
            <person name="Song W."/>
            <person name="An N."/>
            <person name="Chalopin D."/>
            <person name="Volff J.N."/>
            <person name="Hong Y."/>
            <person name="Li Q."/>
            <person name="Sha Z."/>
            <person name="Zhou H."/>
            <person name="Xie M."/>
            <person name="Yu Q."/>
            <person name="Liu Y."/>
            <person name="Xiang H."/>
            <person name="Wang N."/>
            <person name="Wu K."/>
            <person name="Yang C."/>
            <person name="Zhou Q."/>
            <person name="Liao X."/>
            <person name="Yang L."/>
            <person name="Hu Q."/>
            <person name="Zhang J."/>
            <person name="Meng L."/>
            <person name="Jin L."/>
            <person name="Tian Y."/>
            <person name="Lian J."/>
            <person name="Yang J."/>
            <person name="Miao G."/>
            <person name="Liu S."/>
            <person name="Liang Z."/>
            <person name="Yan F."/>
            <person name="Li Y."/>
            <person name="Sun B."/>
            <person name="Zhang H."/>
            <person name="Zhang J."/>
            <person name="Zhu Y."/>
            <person name="Du M."/>
            <person name="Zhao Y."/>
            <person name="Schartl M."/>
            <person name="Tang Q."/>
            <person name="Wang J."/>
        </authorList>
    </citation>
    <scope>NUCLEOTIDE SEQUENCE</scope>
</reference>
<reference evidence="5" key="3">
    <citation type="submission" date="2025-09" db="UniProtKB">
        <authorList>
            <consortium name="Ensembl"/>
        </authorList>
    </citation>
    <scope>IDENTIFICATION</scope>
</reference>
<dbReference type="AlphaFoldDB" id="A0A3P8WNA8"/>
<dbReference type="PRINTS" id="PR00492">
    <property type="entry name" value="RHOGDI"/>
</dbReference>
<dbReference type="SUPFAM" id="SSF81296">
    <property type="entry name" value="E set domains"/>
    <property type="match status" value="1"/>
</dbReference>
<dbReference type="GO" id="GO:0005829">
    <property type="term" value="C:cytosol"/>
    <property type="evidence" value="ECO:0007669"/>
    <property type="project" value="TreeGrafter"/>
</dbReference>
<reference evidence="5" key="2">
    <citation type="submission" date="2025-08" db="UniProtKB">
        <authorList>
            <consortium name="Ensembl"/>
        </authorList>
    </citation>
    <scope>IDENTIFICATION</scope>
</reference>
<dbReference type="InterPro" id="IPR024792">
    <property type="entry name" value="RhoGDI_dom_sf"/>
</dbReference>
<comment type="subcellular location">
    <subcellularLocation>
        <location evidence="1">Cytoplasm</location>
    </subcellularLocation>
</comment>